<comment type="function">
    <text evidence="4">PPIases accelerate the folding of proteins. It catalyzes the cis-trans isomerization of proline imidic peptide bonds in oligopeptides.</text>
</comment>
<dbReference type="AlphaFoldDB" id="A0A6M4GT71"/>
<dbReference type="PROSITE" id="PS00170">
    <property type="entry name" value="CSA_PPIASE_1"/>
    <property type="match status" value="1"/>
</dbReference>
<dbReference type="Proteomes" id="UP000501534">
    <property type="component" value="Chromosome"/>
</dbReference>
<feature type="signal peptide" evidence="4">
    <location>
        <begin position="1"/>
        <end position="24"/>
    </location>
</feature>
<evidence type="ECO:0000313" key="7">
    <source>
        <dbReference type="Proteomes" id="UP000501534"/>
    </source>
</evidence>
<dbReference type="InterPro" id="IPR002130">
    <property type="entry name" value="Cyclophilin-type_PPIase_dom"/>
</dbReference>
<proteinExistence type="inferred from homology"/>
<feature type="chain" id="PRO_5027155061" description="Peptidyl-prolyl cis-trans isomerase" evidence="4">
    <location>
        <begin position="25"/>
        <end position="219"/>
    </location>
</feature>
<dbReference type="SUPFAM" id="SSF50891">
    <property type="entry name" value="Cyclophilin-like"/>
    <property type="match status" value="1"/>
</dbReference>
<evidence type="ECO:0000256" key="3">
    <source>
        <dbReference type="ARBA" id="ARBA00023235"/>
    </source>
</evidence>
<gene>
    <name evidence="6" type="ORF">DSM104443_01594</name>
</gene>
<dbReference type="InterPro" id="IPR020892">
    <property type="entry name" value="Cyclophilin-type_PPIase_CS"/>
</dbReference>
<feature type="domain" description="PPIase cyclophilin-type" evidence="5">
    <location>
        <begin position="65"/>
        <end position="218"/>
    </location>
</feature>
<dbReference type="Gene3D" id="2.40.100.10">
    <property type="entry name" value="Cyclophilin-like"/>
    <property type="match status" value="1"/>
</dbReference>
<dbReference type="GO" id="GO:0003755">
    <property type="term" value="F:peptidyl-prolyl cis-trans isomerase activity"/>
    <property type="evidence" value="ECO:0007669"/>
    <property type="project" value="UniProtKB-UniRule"/>
</dbReference>
<sequence length="219" mass="22955">MQFTRTTLAALFSAAALLPAAALAQDAKAPVTPAKAGAADAKAAAPTTCAAKMKMGKTLNVKLTTSMGPIALELDSEKAPLTVVNFATYVDAGHYNGTIFHRVIPTFMIQGGGFNKDMSERPTRGPLKNEAANGLKNDIYTISMARRQDPDSATGQFFINVTNNDMLNRSASSAGYAVFGKVTSGQDVVDKIKAVPTGNSGPFQNVPTTPVVIEKAECV</sequence>
<dbReference type="GO" id="GO:0006457">
    <property type="term" value="P:protein folding"/>
    <property type="evidence" value="ECO:0007669"/>
    <property type="project" value="InterPro"/>
</dbReference>
<dbReference type="PANTHER" id="PTHR43246">
    <property type="entry name" value="PEPTIDYL-PROLYL CIS-TRANS ISOMERASE CYP38, CHLOROPLASTIC"/>
    <property type="match status" value="1"/>
</dbReference>
<organism evidence="6 7">
    <name type="scientific">Usitatibacter rugosus</name>
    <dbReference type="NCBI Taxonomy" id="2732067"/>
    <lineage>
        <taxon>Bacteria</taxon>
        <taxon>Pseudomonadati</taxon>
        <taxon>Pseudomonadota</taxon>
        <taxon>Betaproteobacteria</taxon>
        <taxon>Nitrosomonadales</taxon>
        <taxon>Usitatibacteraceae</taxon>
        <taxon>Usitatibacter</taxon>
    </lineage>
</organism>
<dbReference type="KEGG" id="uru:DSM104443_01594"/>
<name>A0A6M4GT71_9PROT</name>
<keyword evidence="2 4" id="KW-0697">Rotamase</keyword>
<keyword evidence="3 4" id="KW-0413">Isomerase</keyword>
<evidence type="ECO:0000256" key="4">
    <source>
        <dbReference type="RuleBase" id="RU363019"/>
    </source>
</evidence>
<comment type="similarity">
    <text evidence="1 4">Belongs to the cyclophilin-type PPIase family.</text>
</comment>
<evidence type="ECO:0000313" key="6">
    <source>
        <dbReference type="EMBL" id="QJR10530.1"/>
    </source>
</evidence>
<dbReference type="PRINTS" id="PR00153">
    <property type="entry name" value="CSAPPISMRASE"/>
</dbReference>
<dbReference type="EMBL" id="CP053069">
    <property type="protein sequence ID" value="QJR10530.1"/>
    <property type="molecule type" value="Genomic_DNA"/>
</dbReference>
<accession>A0A6M4GT71</accession>
<dbReference type="InterPro" id="IPR029000">
    <property type="entry name" value="Cyclophilin-like_dom_sf"/>
</dbReference>
<evidence type="ECO:0000256" key="2">
    <source>
        <dbReference type="ARBA" id="ARBA00023110"/>
    </source>
</evidence>
<dbReference type="PROSITE" id="PS50072">
    <property type="entry name" value="CSA_PPIASE_2"/>
    <property type="match status" value="1"/>
</dbReference>
<keyword evidence="4" id="KW-0732">Signal</keyword>
<evidence type="ECO:0000256" key="1">
    <source>
        <dbReference type="ARBA" id="ARBA00007365"/>
    </source>
</evidence>
<keyword evidence="7" id="KW-1185">Reference proteome</keyword>
<reference evidence="6 7" key="1">
    <citation type="submission" date="2020-04" db="EMBL/GenBank/DDBJ databases">
        <title>Usitatibacter rugosus gen. nov., sp. nov. and Usitatibacter palustris sp. nov., novel members of Usitatibacteraceae fam. nov. within the order Nitrosomonadales isolated from soil.</title>
        <authorList>
            <person name="Huber K.J."/>
            <person name="Neumann-Schaal M."/>
            <person name="Geppert A."/>
            <person name="Luckner M."/>
            <person name="Wanner G."/>
            <person name="Overmann J."/>
        </authorList>
    </citation>
    <scope>NUCLEOTIDE SEQUENCE [LARGE SCALE GENOMIC DNA]</scope>
    <source>
        <strain evidence="6 7">0125_3</strain>
    </source>
</reference>
<evidence type="ECO:0000259" key="5">
    <source>
        <dbReference type="PROSITE" id="PS50072"/>
    </source>
</evidence>
<dbReference type="EC" id="5.2.1.8" evidence="4"/>
<protein>
    <recommendedName>
        <fullName evidence="4">Peptidyl-prolyl cis-trans isomerase</fullName>
        <shortName evidence="4">PPIase</shortName>
        <ecNumber evidence="4">5.2.1.8</ecNumber>
    </recommendedName>
</protein>
<dbReference type="Pfam" id="PF00160">
    <property type="entry name" value="Pro_isomerase"/>
    <property type="match status" value="1"/>
</dbReference>
<comment type="catalytic activity">
    <reaction evidence="4">
        <text>[protein]-peptidylproline (omega=180) = [protein]-peptidylproline (omega=0)</text>
        <dbReference type="Rhea" id="RHEA:16237"/>
        <dbReference type="Rhea" id="RHEA-COMP:10747"/>
        <dbReference type="Rhea" id="RHEA-COMP:10748"/>
        <dbReference type="ChEBI" id="CHEBI:83833"/>
        <dbReference type="ChEBI" id="CHEBI:83834"/>
        <dbReference type="EC" id="5.2.1.8"/>
    </reaction>
</comment>
<dbReference type="InterPro" id="IPR044665">
    <property type="entry name" value="E_coli_cyclophilin_A-like"/>
</dbReference>
<dbReference type="CDD" id="cd01920">
    <property type="entry name" value="cyclophilin_EcCYP_like"/>
    <property type="match status" value="1"/>
</dbReference>